<evidence type="ECO:0000256" key="3">
    <source>
        <dbReference type="ARBA" id="ARBA00022840"/>
    </source>
</evidence>
<dbReference type="InterPro" id="IPR052708">
    <property type="entry name" value="PxpC"/>
</dbReference>
<dbReference type="EMBL" id="MLQQ01000010">
    <property type="protein sequence ID" value="OIJ14051.1"/>
    <property type="molecule type" value="Genomic_DNA"/>
</dbReference>
<keyword evidence="6" id="KW-1185">Reference proteome</keyword>
<evidence type="ECO:0000259" key="4">
    <source>
        <dbReference type="SMART" id="SM00797"/>
    </source>
</evidence>
<evidence type="ECO:0000256" key="2">
    <source>
        <dbReference type="ARBA" id="ARBA00022801"/>
    </source>
</evidence>
<dbReference type="PANTHER" id="PTHR43309:SF5">
    <property type="entry name" value="5-OXOPROLINASE SUBUNIT C"/>
    <property type="match status" value="1"/>
</dbReference>
<sequence>MKTAIFHVKKSGLLTTIQDVGRVGYQQYGIVVSGAMDNFAHRIGNLLVGNDPTAATLEVTMMGPEIRVLDDTVIAITGADLSATIDGRAVRPWRSIYAKKGQTLAFGQPKHGVRAYIAVAGGINCNEVLGSKATYLKANMGGIDGREIRKGDILSCGEMNASHKKLSGRVLSPEIIPNYTSGKPFRVIVGPDHHAFTEKGLTTFFNEWYAITREVDRMGCRLSGTVIEHREEADILSDAITVGTIQVPASGQPIVLLADRQTSGGYTRIGTVITTDIPRLVQQMPGTKISFEKISVEKAQQLYRRQEKNMKLLKIATNTKLSKSLL</sequence>
<dbReference type="PANTHER" id="PTHR43309">
    <property type="entry name" value="5-OXOPROLINASE SUBUNIT C"/>
    <property type="match status" value="1"/>
</dbReference>
<protein>
    <submittedName>
        <fullName evidence="5">KipI antagonist</fullName>
    </submittedName>
</protein>
<dbReference type="InterPro" id="IPR003778">
    <property type="entry name" value="CT_A_B"/>
</dbReference>
<feature type="domain" description="Carboxyltransferase" evidence="4">
    <location>
        <begin position="27"/>
        <end position="309"/>
    </location>
</feature>
<dbReference type="InterPro" id="IPR029000">
    <property type="entry name" value="Cyclophilin-like_dom_sf"/>
</dbReference>
<dbReference type="AlphaFoldDB" id="A0A1S2LNJ0"/>
<comment type="caution">
    <text evidence="5">The sequence shown here is derived from an EMBL/GenBank/DDBJ whole genome shotgun (WGS) entry which is preliminary data.</text>
</comment>
<evidence type="ECO:0000313" key="6">
    <source>
        <dbReference type="Proteomes" id="UP000180098"/>
    </source>
</evidence>
<dbReference type="GO" id="GO:0016787">
    <property type="term" value="F:hydrolase activity"/>
    <property type="evidence" value="ECO:0007669"/>
    <property type="project" value="UniProtKB-KW"/>
</dbReference>
<dbReference type="GO" id="GO:0005524">
    <property type="term" value="F:ATP binding"/>
    <property type="evidence" value="ECO:0007669"/>
    <property type="project" value="UniProtKB-KW"/>
</dbReference>
<dbReference type="SMART" id="SM00797">
    <property type="entry name" value="AHS2"/>
    <property type="match status" value="1"/>
</dbReference>
<gene>
    <name evidence="5" type="ORF">BKP35_07565</name>
</gene>
<proteinExistence type="predicted"/>
<dbReference type="RefSeq" id="WP_071312746.1">
    <property type="nucleotide sequence ID" value="NZ_MLQQ01000010.1"/>
</dbReference>
<dbReference type="NCBIfam" id="TIGR00724">
    <property type="entry name" value="urea_amlyse_rel"/>
    <property type="match status" value="1"/>
</dbReference>
<name>A0A1S2LNJ0_9BACI</name>
<keyword evidence="1" id="KW-0547">Nucleotide-binding</keyword>
<dbReference type="Pfam" id="PF02626">
    <property type="entry name" value="CT_A_B"/>
    <property type="match status" value="1"/>
</dbReference>
<evidence type="ECO:0000256" key="1">
    <source>
        <dbReference type="ARBA" id="ARBA00022741"/>
    </source>
</evidence>
<reference evidence="5 6" key="1">
    <citation type="submission" date="2016-10" db="EMBL/GenBank/DDBJ databases">
        <title>Draft genome sequences of four alkaliphilic bacteria belonging to the Anaerobacillus genus.</title>
        <authorList>
            <person name="Bassil N.M."/>
            <person name="Lloyd J.R."/>
        </authorList>
    </citation>
    <scope>NUCLEOTIDE SEQUENCE [LARGE SCALE GENOMIC DNA]</scope>
    <source>
        <strain evidence="5 6">DSM 15340</strain>
    </source>
</reference>
<keyword evidence="3" id="KW-0067">ATP-binding</keyword>
<dbReference type="SUPFAM" id="SSF50891">
    <property type="entry name" value="Cyclophilin-like"/>
    <property type="match status" value="1"/>
</dbReference>
<evidence type="ECO:0000313" key="5">
    <source>
        <dbReference type="EMBL" id="OIJ14051.1"/>
    </source>
</evidence>
<organism evidence="5 6">
    <name type="scientific">Anaerobacillus arseniciselenatis</name>
    <dbReference type="NCBI Taxonomy" id="85682"/>
    <lineage>
        <taxon>Bacteria</taxon>
        <taxon>Bacillati</taxon>
        <taxon>Bacillota</taxon>
        <taxon>Bacilli</taxon>
        <taxon>Bacillales</taxon>
        <taxon>Bacillaceae</taxon>
        <taxon>Anaerobacillus</taxon>
    </lineage>
</organism>
<dbReference type="OrthoDB" id="9782422at2"/>
<dbReference type="Proteomes" id="UP000180098">
    <property type="component" value="Unassembled WGS sequence"/>
</dbReference>
<dbReference type="Gene3D" id="2.40.100.10">
    <property type="entry name" value="Cyclophilin-like"/>
    <property type="match status" value="1"/>
</dbReference>
<accession>A0A1S2LNJ0</accession>
<keyword evidence="2" id="KW-0378">Hydrolase</keyword>